<feature type="domain" description="2Fe-2S ferredoxin-type" evidence="1">
    <location>
        <begin position="33"/>
        <end position="87"/>
    </location>
</feature>
<keyword evidence="3" id="KW-1185">Reference proteome</keyword>
<dbReference type="Proteomes" id="UP000192907">
    <property type="component" value="Unassembled WGS sequence"/>
</dbReference>
<evidence type="ECO:0000313" key="3">
    <source>
        <dbReference type="Proteomes" id="UP000192907"/>
    </source>
</evidence>
<sequence length="100" mass="11355">MAEQVTIDIKKKGETRGFQIRRGLGMIALKKHSDWLEFDCQKGDCGICIFHIRQGAENLSRPTDVEADFLKAMHAEASERLACQCRVFGPIQIELDDYDP</sequence>
<dbReference type="AlphaFoldDB" id="A0A1Y6CLQ0"/>
<reference evidence="3" key="1">
    <citation type="submission" date="2017-04" db="EMBL/GenBank/DDBJ databases">
        <authorList>
            <person name="Varghese N."/>
            <person name="Submissions S."/>
        </authorList>
    </citation>
    <scope>NUCLEOTIDE SEQUENCE [LARGE SCALE GENOMIC DNA]</scope>
    <source>
        <strain evidence="3">RKEM611</strain>
    </source>
</reference>
<dbReference type="OrthoDB" id="5297611at2"/>
<protein>
    <submittedName>
        <fullName evidence="2">2Fe-2S iron-sulfur cluster binding domain-containing protein</fullName>
    </submittedName>
</protein>
<dbReference type="RefSeq" id="WP_132325059.1">
    <property type="nucleotide sequence ID" value="NZ_FWZT01000030.1"/>
</dbReference>
<evidence type="ECO:0000313" key="2">
    <source>
        <dbReference type="EMBL" id="SMF76144.1"/>
    </source>
</evidence>
<dbReference type="Pfam" id="PF00111">
    <property type="entry name" value="Fer2"/>
    <property type="match status" value="1"/>
</dbReference>
<dbReference type="PROSITE" id="PS00197">
    <property type="entry name" value="2FE2S_FER_1"/>
    <property type="match status" value="1"/>
</dbReference>
<dbReference type="SUPFAM" id="SSF54292">
    <property type="entry name" value="2Fe-2S ferredoxin-like"/>
    <property type="match status" value="1"/>
</dbReference>
<proteinExistence type="predicted"/>
<dbReference type="InterPro" id="IPR012675">
    <property type="entry name" value="Beta-grasp_dom_sf"/>
</dbReference>
<accession>A0A1Y6CLQ0</accession>
<dbReference type="STRING" id="1513793.SAMN06296036_1302"/>
<organism evidence="2 3">
    <name type="scientific">Pseudobacteriovorax antillogorgiicola</name>
    <dbReference type="NCBI Taxonomy" id="1513793"/>
    <lineage>
        <taxon>Bacteria</taxon>
        <taxon>Pseudomonadati</taxon>
        <taxon>Bdellovibrionota</taxon>
        <taxon>Oligoflexia</taxon>
        <taxon>Oligoflexales</taxon>
        <taxon>Pseudobacteriovoracaceae</taxon>
        <taxon>Pseudobacteriovorax</taxon>
    </lineage>
</organism>
<name>A0A1Y6CLQ0_9BACT</name>
<dbReference type="CDD" id="cd00207">
    <property type="entry name" value="fer2"/>
    <property type="match status" value="1"/>
</dbReference>
<dbReference type="GO" id="GO:0051537">
    <property type="term" value="F:2 iron, 2 sulfur cluster binding"/>
    <property type="evidence" value="ECO:0007669"/>
    <property type="project" value="InterPro"/>
</dbReference>
<dbReference type="InterPro" id="IPR001041">
    <property type="entry name" value="2Fe-2S_ferredoxin-type"/>
</dbReference>
<dbReference type="Gene3D" id="3.10.20.30">
    <property type="match status" value="1"/>
</dbReference>
<evidence type="ECO:0000259" key="1">
    <source>
        <dbReference type="Pfam" id="PF00111"/>
    </source>
</evidence>
<gene>
    <name evidence="2" type="ORF">SAMN06296036_1302</name>
</gene>
<dbReference type="InterPro" id="IPR036010">
    <property type="entry name" value="2Fe-2S_ferredoxin-like_sf"/>
</dbReference>
<dbReference type="InterPro" id="IPR006058">
    <property type="entry name" value="2Fe2S_fd_BS"/>
</dbReference>
<dbReference type="EMBL" id="FWZT01000030">
    <property type="protein sequence ID" value="SMF76144.1"/>
    <property type="molecule type" value="Genomic_DNA"/>
</dbReference>